<dbReference type="Proteomes" id="UP000029640">
    <property type="component" value="Unassembled WGS sequence"/>
</dbReference>
<dbReference type="Gene3D" id="3.40.50.12500">
    <property type="match status" value="1"/>
</dbReference>
<name>A0A095VST5_9GAMM</name>
<keyword evidence="3" id="KW-1185">Reference proteome</keyword>
<dbReference type="eggNOG" id="COG4126">
    <property type="taxonomic scope" value="Bacteria"/>
</dbReference>
<dbReference type="Pfam" id="PF01177">
    <property type="entry name" value="Asp_Glu_race"/>
    <property type="match status" value="1"/>
</dbReference>
<dbReference type="HOGENOM" id="CLU_053002_3_0_6"/>
<dbReference type="RefSeq" id="WP_035514542.1">
    <property type="nucleotide sequence ID" value="NZ_KN234749.1"/>
</dbReference>
<evidence type="ECO:0000313" key="3">
    <source>
        <dbReference type="Proteomes" id="UP000029640"/>
    </source>
</evidence>
<dbReference type="STRING" id="1265313.HRUBRA_00856"/>
<reference evidence="2 3" key="1">
    <citation type="journal article" date="2014" name="Genome Announc.">
        <title>Genome Sequence of Gammaproteobacterial Pseudohaliea rubra Type Strain DSM 19751, Isolated from Coastal Seawater of the Mediterranean Sea.</title>
        <authorList>
            <person name="Spring S."/>
            <person name="Fiebig A."/>
            <person name="Riedel T."/>
            <person name="Goker M."/>
            <person name="Klenk H.P."/>
        </authorList>
    </citation>
    <scope>NUCLEOTIDE SEQUENCE [LARGE SCALE GENOMIC DNA]</scope>
    <source>
        <strain evidence="2 3">DSM 19751</strain>
    </source>
</reference>
<dbReference type="GO" id="GO:0047661">
    <property type="term" value="F:amino-acid racemase activity"/>
    <property type="evidence" value="ECO:0007669"/>
    <property type="project" value="InterPro"/>
</dbReference>
<dbReference type="EMBL" id="AUVB01000024">
    <property type="protein sequence ID" value="KGE04517.1"/>
    <property type="molecule type" value="Genomic_DNA"/>
</dbReference>
<organism evidence="2 3">
    <name type="scientific">Pseudohaliea rubra DSM 19751</name>
    <dbReference type="NCBI Taxonomy" id="1265313"/>
    <lineage>
        <taxon>Bacteria</taxon>
        <taxon>Pseudomonadati</taxon>
        <taxon>Pseudomonadota</taxon>
        <taxon>Gammaproteobacteria</taxon>
        <taxon>Cellvibrionales</taxon>
        <taxon>Halieaceae</taxon>
        <taxon>Pseudohaliea</taxon>
    </lineage>
</organism>
<sequence>MTKRIKIIVPIPMDEAGVQNRAEQIPPEMVGEGFEVAFEAVTWGAALGDSYYDALLMDMSVFEAGIRAEEEGFDAICIDTVSDSGMYALRSRLSIPVVGPGQASLHTACMLGHKFSVVTMWPQWFHFYRKTIGEYKLEARCASLRSINTRPDLAELLEGKEEVVFKALEEESRKAIEEDGADVIVLGSTTMHQSHAHLASVLPVPVVNPGQVSFELCKMYLKLGLTHSKTAFASPEMPNDAGVLARGNG</sequence>
<comment type="caution">
    <text evidence="2">The sequence shown here is derived from an EMBL/GenBank/DDBJ whole genome shotgun (WGS) entry which is preliminary data.</text>
</comment>
<comment type="similarity">
    <text evidence="1">Belongs to the HyuE racemase family.</text>
</comment>
<dbReference type="PANTHER" id="PTHR28047">
    <property type="entry name" value="PROTEIN DCG1"/>
    <property type="match status" value="1"/>
</dbReference>
<accession>A0A095VST5</accession>
<protein>
    <submittedName>
        <fullName evidence="2">Hydantoin racemase</fullName>
    </submittedName>
</protein>
<dbReference type="InterPro" id="IPR053714">
    <property type="entry name" value="Iso_Racemase_Enz_sf"/>
</dbReference>
<dbReference type="InterPro" id="IPR052186">
    <property type="entry name" value="Hydantoin_racemase-like"/>
</dbReference>
<dbReference type="InterPro" id="IPR001920">
    <property type="entry name" value="Asp/Glu_race"/>
</dbReference>
<dbReference type="PANTHER" id="PTHR28047:SF5">
    <property type="entry name" value="PROTEIN DCG1"/>
    <property type="match status" value="1"/>
</dbReference>
<evidence type="ECO:0000256" key="1">
    <source>
        <dbReference type="ARBA" id="ARBA00038414"/>
    </source>
</evidence>
<dbReference type="OrthoDB" id="9791723at2"/>
<evidence type="ECO:0000313" key="2">
    <source>
        <dbReference type="EMBL" id="KGE04517.1"/>
    </source>
</evidence>
<dbReference type="AlphaFoldDB" id="A0A095VST5"/>
<dbReference type="PATRIC" id="fig|1265313.6.peg.849"/>
<dbReference type="InterPro" id="IPR015942">
    <property type="entry name" value="Asp/Glu/hydantoin_racemase"/>
</dbReference>
<proteinExistence type="inferred from homology"/>
<gene>
    <name evidence="2" type="ORF">HRUBRA_00856</name>
</gene>
<dbReference type="SUPFAM" id="SSF53681">
    <property type="entry name" value="Aspartate/glutamate racemase"/>
    <property type="match status" value="1"/>
</dbReference>